<gene>
    <name evidence="1" type="primary">CR392001.1</name>
</gene>
<feature type="non-terminal residue" evidence="1">
    <location>
        <position position="48"/>
    </location>
</feature>
<reference evidence="1" key="1">
    <citation type="submission" date="2016-05" db="EMBL/GenBank/DDBJ databases">
        <authorList>
            <person name="Lavstsen T."/>
            <person name="Jespersen J.S."/>
        </authorList>
    </citation>
    <scope>NUCLEOTIDE SEQUENCE</scope>
    <source>
        <tissue evidence="1">Brain</tissue>
    </source>
</reference>
<accession>A0A1A8QER4</accession>
<protein>
    <submittedName>
        <fullName evidence="1">Uncharacterized protein</fullName>
    </submittedName>
</protein>
<dbReference type="EMBL" id="HAEG01012249">
    <property type="protein sequence ID" value="SBR91872.1"/>
    <property type="molecule type" value="Transcribed_RNA"/>
</dbReference>
<feature type="non-terminal residue" evidence="1">
    <location>
        <position position="1"/>
    </location>
</feature>
<dbReference type="EMBL" id="HAEF01021143">
    <property type="protein sequence ID" value="SBR62302.1"/>
    <property type="molecule type" value="Transcribed_RNA"/>
</dbReference>
<organism evidence="1">
    <name type="scientific">Nothobranchius pienaari</name>
    <dbReference type="NCBI Taxonomy" id="704102"/>
    <lineage>
        <taxon>Eukaryota</taxon>
        <taxon>Metazoa</taxon>
        <taxon>Chordata</taxon>
        <taxon>Craniata</taxon>
        <taxon>Vertebrata</taxon>
        <taxon>Euteleostomi</taxon>
        <taxon>Actinopterygii</taxon>
        <taxon>Neopterygii</taxon>
        <taxon>Teleostei</taxon>
        <taxon>Neoteleostei</taxon>
        <taxon>Acanthomorphata</taxon>
        <taxon>Ovalentaria</taxon>
        <taxon>Atherinomorphae</taxon>
        <taxon>Cyprinodontiformes</taxon>
        <taxon>Nothobranchiidae</taxon>
        <taxon>Nothobranchius</taxon>
    </lineage>
</organism>
<evidence type="ECO:0000313" key="1">
    <source>
        <dbReference type="EMBL" id="SBR91872.1"/>
    </source>
</evidence>
<sequence>VDRAPFASLIHTSAKSASMWSRCRRKDSSSFSENMYFLMKLVHFRTIS</sequence>
<proteinExistence type="predicted"/>
<reference evidence="1" key="2">
    <citation type="submission" date="2016-06" db="EMBL/GenBank/DDBJ databases">
        <title>The genome of a short-lived fish provides insights into sex chromosome evolution and the genetic control of aging.</title>
        <authorList>
            <person name="Reichwald K."/>
            <person name="Felder M."/>
            <person name="Petzold A."/>
            <person name="Koch P."/>
            <person name="Groth M."/>
            <person name="Platzer M."/>
        </authorList>
    </citation>
    <scope>NUCLEOTIDE SEQUENCE</scope>
    <source>
        <tissue evidence="1">Brain</tissue>
    </source>
</reference>
<dbReference type="AlphaFoldDB" id="A0A1A8QER4"/>
<name>A0A1A8QER4_9TELE</name>